<dbReference type="PROSITE" id="PS00284">
    <property type="entry name" value="SERPIN"/>
    <property type="match status" value="1"/>
</dbReference>
<proteinExistence type="inferred from homology"/>
<dbReference type="Proteomes" id="UP000499080">
    <property type="component" value="Unassembled WGS sequence"/>
</dbReference>
<accession>A0A4Y2UA17</accession>
<reference evidence="10 12" key="1">
    <citation type="journal article" date="2019" name="Sci. Rep.">
        <title>Orb-weaving spider Araneus ventricosus genome elucidates the spidroin gene catalogue.</title>
        <authorList>
            <person name="Kono N."/>
            <person name="Nakamura H."/>
            <person name="Ohtoshi R."/>
            <person name="Moran D.A.P."/>
            <person name="Shinohara A."/>
            <person name="Yoshida Y."/>
            <person name="Fujiwara M."/>
            <person name="Mori M."/>
            <person name="Tomita M."/>
            <person name="Arakawa K."/>
        </authorList>
    </citation>
    <scope>NUCLEOTIDE SEQUENCE [LARGE SCALE GENOMIC DNA]</scope>
</reference>
<dbReference type="GO" id="GO:0005615">
    <property type="term" value="C:extracellular space"/>
    <property type="evidence" value="ECO:0007669"/>
    <property type="project" value="InterPro"/>
</dbReference>
<comment type="subcellular location">
    <subcellularLocation>
        <location evidence="1">Secreted</location>
    </subcellularLocation>
</comment>
<evidence type="ECO:0000313" key="11">
    <source>
        <dbReference type="EMBL" id="GBO09354.1"/>
    </source>
</evidence>
<evidence type="ECO:0000256" key="3">
    <source>
        <dbReference type="ARBA" id="ARBA00022525"/>
    </source>
</evidence>
<dbReference type="InterPro" id="IPR036186">
    <property type="entry name" value="Serpin_sf"/>
</dbReference>
<organism evidence="10 12">
    <name type="scientific">Araneus ventricosus</name>
    <name type="common">Orbweaver spider</name>
    <name type="synonym">Epeira ventricosa</name>
    <dbReference type="NCBI Taxonomy" id="182803"/>
    <lineage>
        <taxon>Eukaryota</taxon>
        <taxon>Metazoa</taxon>
        <taxon>Ecdysozoa</taxon>
        <taxon>Arthropoda</taxon>
        <taxon>Chelicerata</taxon>
        <taxon>Arachnida</taxon>
        <taxon>Araneae</taxon>
        <taxon>Araneomorphae</taxon>
        <taxon>Entelegynae</taxon>
        <taxon>Araneoidea</taxon>
        <taxon>Araneidae</taxon>
        <taxon>Araneus</taxon>
    </lineage>
</organism>
<feature type="domain" description="Serpin" evidence="9">
    <location>
        <begin position="19"/>
        <end position="377"/>
    </location>
</feature>
<dbReference type="SMART" id="SM00093">
    <property type="entry name" value="SERPIN"/>
    <property type="match status" value="1"/>
</dbReference>
<evidence type="ECO:0000256" key="1">
    <source>
        <dbReference type="ARBA" id="ARBA00004613"/>
    </source>
</evidence>
<name>A0A4Y2UA17_ARAVE</name>
<keyword evidence="3" id="KW-0964">Secreted</keyword>
<dbReference type="InterPro" id="IPR042185">
    <property type="entry name" value="Serpin_sf_2"/>
</dbReference>
<dbReference type="InterPro" id="IPR023795">
    <property type="entry name" value="Serpin_CS"/>
</dbReference>
<keyword evidence="4" id="KW-0646">Protease inhibitor</keyword>
<dbReference type="EMBL" id="BGPR01034806">
    <property type="protein sequence ID" value="GBO09354.1"/>
    <property type="molecule type" value="Genomic_DNA"/>
</dbReference>
<keyword evidence="12" id="KW-1185">Reference proteome</keyword>
<keyword evidence="5" id="KW-0732">Signal</keyword>
<evidence type="ECO:0000259" key="9">
    <source>
        <dbReference type="SMART" id="SM00093"/>
    </source>
</evidence>
<dbReference type="GO" id="GO:0004867">
    <property type="term" value="F:serine-type endopeptidase inhibitor activity"/>
    <property type="evidence" value="ECO:0007669"/>
    <property type="project" value="UniProtKB-KW"/>
</dbReference>
<dbReference type="OrthoDB" id="47207at2759"/>
<dbReference type="EMBL" id="BGPR01034805">
    <property type="protein sequence ID" value="GBO09353.1"/>
    <property type="molecule type" value="Genomic_DNA"/>
</dbReference>
<dbReference type="PANTHER" id="PTHR11461:SF211">
    <property type="entry name" value="GH10112P-RELATED"/>
    <property type="match status" value="1"/>
</dbReference>
<evidence type="ECO:0000313" key="12">
    <source>
        <dbReference type="Proteomes" id="UP000499080"/>
    </source>
</evidence>
<comment type="caution">
    <text evidence="10">The sequence shown here is derived from an EMBL/GenBank/DDBJ whole genome shotgun (WGS) entry which is preliminary data.</text>
</comment>
<keyword evidence="6" id="KW-0722">Serine protease inhibitor</keyword>
<dbReference type="Gene3D" id="2.30.39.10">
    <property type="entry name" value="Alpha-1-antitrypsin, domain 1"/>
    <property type="match status" value="1"/>
</dbReference>
<dbReference type="InterPro" id="IPR042178">
    <property type="entry name" value="Serpin_sf_1"/>
</dbReference>
<evidence type="ECO:0000256" key="7">
    <source>
        <dbReference type="ARBA" id="ARBA00023180"/>
    </source>
</evidence>
<evidence type="ECO:0000256" key="8">
    <source>
        <dbReference type="RuleBase" id="RU000411"/>
    </source>
</evidence>
<dbReference type="Pfam" id="PF00079">
    <property type="entry name" value="Serpin"/>
    <property type="match status" value="1"/>
</dbReference>
<dbReference type="AlphaFoldDB" id="A0A4Y2UA17"/>
<dbReference type="SUPFAM" id="SSF56574">
    <property type="entry name" value="Serpins"/>
    <property type="match status" value="1"/>
</dbReference>
<dbReference type="Gene3D" id="3.30.497.10">
    <property type="entry name" value="Antithrombin, subunit I, domain 2"/>
    <property type="match status" value="1"/>
</dbReference>
<evidence type="ECO:0000313" key="10">
    <source>
        <dbReference type="EMBL" id="GBO09353.1"/>
    </source>
</evidence>
<dbReference type="InterPro" id="IPR023796">
    <property type="entry name" value="Serpin_dom"/>
</dbReference>
<comment type="similarity">
    <text evidence="2 8">Belongs to the serpin family.</text>
</comment>
<evidence type="ECO:0000256" key="5">
    <source>
        <dbReference type="ARBA" id="ARBA00022729"/>
    </source>
</evidence>
<evidence type="ECO:0000256" key="4">
    <source>
        <dbReference type="ARBA" id="ARBA00022690"/>
    </source>
</evidence>
<evidence type="ECO:0000256" key="2">
    <source>
        <dbReference type="ARBA" id="ARBA00009500"/>
    </source>
</evidence>
<sequence>MGANQSAEMIAEASHRFALNLLRTLAAAGPGNVCVSPLSLCVALSMLRCGARGDTASEIAEVLGLGGISEQDLEASFGRLLSSSDQAASAYTLDCANAAVLRKDFPVNVDYKEVLEKSFRAKLIQEDFTEDLQAVVDRINKWVETKTRGMISQLLDSLDPNTVLVLLNAVYFKGAWKNQFPESATHPQVFYNTGVEANAKEVDMMHLKEEFGYAELQTYTALQLPYRGDAIAMLILLPNSLDGLEEMEKDLTPGFVRNFKEKMRKRKVRVSLPRFRIEYFKSLKETFQELGMRKAFEDGAELSGISDMADLSVSDVVHKAVVEVNEEGTVAAAATAVMIQYRMMVIEPEFTVDHPFLFTIYDTRNDANLFTGRIVEL</sequence>
<keyword evidence="7" id="KW-0325">Glycoprotein</keyword>
<gene>
    <name evidence="10" type="primary">SERPINB6_2</name>
    <name evidence="11" type="synonym">SERPINB6_7</name>
    <name evidence="10" type="ORF">AVEN_253834_1</name>
    <name evidence="11" type="ORF">AVEN_264439_1</name>
</gene>
<evidence type="ECO:0000256" key="6">
    <source>
        <dbReference type="ARBA" id="ARBA00022900"/>
    </source>
</evidence>
<dbReference type="PANTHER" id="PTHR11461">
    <property type="entry name" value="SERINE PROTEASE INHIBITOR, SERPIN"/>
    <property type="match status" value="1"/>
</dbReference>
<dbReference type="CDD" id="cd19577">
    <property type="entry name" value="serpinJ_IRS-2-like"/>
    <property type="match status" value="1"/>
</dbReference>
<protein>
    <submittedName>
        <fullName evidence="10">Serpin B6</fullName>
    </submittedName>
</protein>
<dbReference type="InterPro" id="IPR000215">
    <property type="entry name" value="Serpin_fam"/>
</dbReference>
<dbReference type="FunFam" id="3.30.497.10:FF:000031">
    <property type="entry name" value="Putative salivary serpin"/>
    <property type="match status" value="1"/>
</dbReference>